<name>A0A8H3FIX9_9LECA</name>
<dbReference type="EMBL" id="CAJPDQ010000023">
    <property type="protein sequence ID" value="CAF9925471.1"/>
    <property type="molecule type" value="Genomic_DNA"/>
</dbReference>
<accession>A0A8H3FIX9</accession>
<protein>
    <submittedName>
        <fullName evidence="2">Uncharacterized protein</fullName>
    </submittedName>
</protein>
<gene>
    <name evidence="2" type="ORF">GOMPHAMPRED_003897</name>
</gene>
<organism evidence="2 3">
    <name type="scientific">Gomphillus americanus</name>
    <dbReference type="NCBI Taxonomy" id="1940652"/>
    <lineage>
        <taxon>Eukaryota</taxon>
        <taxon>Fungi</taxon>
        <taxon>Dikarya</taxon>
        <taxon>Ascomycota</taxon>
        <taxon>Pezizomycotina</taxon>
        <taxon>Lecanoromycetes</taxon>
        <taxon>OSLEUM clade</taxon>
        <taxon>Ostropomycetidae</taxon>
        <taxon>Ostropales</taxon>
        <taxon>Graphidaceae</taxon>
        <taxon>Gomphilloideae</taxon>
        <taxon>Gomphillus</taxon>
    </lineage>
</organism>
<dbReference type="AlphaFoldDB" id="A0A8H3FIX9"/>
<reference evidence="2" key="1">
    <citation type="submission" date="2021-03" db="EMBL/GenBank/DDBJ databases">
        <authorList>
            <person name="Tagirdzhanova G."/>
        </authorList>
    </citation>
    <scope>NUCLEOTIDE SEQUENCE</scope>
</reference>
<feature type="compositionally biased region" description="Low complexity" evidence="1">
    <location>
        <begin position="60"/>
        <end position="74"/>
    </location>
</feature>
<evidence type="ECO:0000256" key="1">
    <source>
        <dbReference type="SAM" id="MobiDB-lite"/>
    </source>
</evidence>
<evidence type="ECO:0000313" key="3">
    <source>
        <dbReference type="Proteomes" id="UP000664169"/>
    </source>
</evidence>
<sequence>MESFKPPEQSSLQMGIPSPSLALVHQIQGLSLNPSTKPKDLHAGVTVPPNFGVYHTTGNDSSGSSFSPPGGDPFLNGANSEINSKPRKLSPTANPFLPRQLVAIPEISVLETTRSNLQDSILQTPSTSSSITSDRTLKESEASDISPMAEGIFDHVYPLGDFANDRYTRYLKVSGVPGTLNFGNLKILVKGKTFHAPKSIVDLENLRRGGVILLEFTSIVDAVNAAGEIPNNLTAWTADFINARQFSESMNDGKGPLMSIYEGQLAITATFKGPHDEFSEMGIIDCVVHMVKNHGSVLAWDVVKTAIPNVYIRMEYYGVNESDKAKEVLDGTMFGALEMSVKDYTPGFEIQNEPTEAVSDITTSIDEELSTVVGSVNINKPLTGSDSNTEQPVTPADKVASDFAAAKSRTVTTSAYRLLATPTHVPLSPYSAVFPANIGYGYGFASNPYGIPPIIGSSATLPCGGHSSRRAARMSLLNGYSGNNFGNGNNVVNVHRIVHGQDVRTTLFHTGTGPLAGKEDIFPGPDNDSKLRRSIENAGAVGKESSDWFGIQLIILGLFAPRAGQFFREAQRRRRSQFDRGTHFAQIEEESYGPEYGYDGFNPNSFMGPSLNVLEKNMLGIGFGLMLTHFCDRVFRALAVEGRFCALGLVLVGVLARVVKGLGHGPREMAEVRADGVAEHVDRKVVGEDGGLDLGERLERSGNDDGIVEGGSMAIVPMAVHGVIEAGQSREMMSMAETVGQVKVAEGVIKRKKRRKNAIDDLFSGIT</sequence>
<feature type="region of interest" description="Disordered" evidence="1">
    <location>
        <begin position="54"/>
        <end position="94"/>
    </location>
</feature>
<dbReference type="OrthoDB" id="417481at2759"/>
<evidence type="ECO:0000313" key="2">
    <source>
        <dbReference type="EMBL" id="CAF9925471.1"/>
    </source>
</evidence>
<comment type="caution">
    <text evidence="2">The sequence shown here is derived from an EMBL/GenBank/DDBJ whole genome shotgun (WGS) entry which is preliminary data.</text>
</comment>
<dbReference type="Proteomes" id="UP000664169">
    <property type="component" value="Unassembled WGS sequence"/>
</dbReference>
<proteinExistence type="predicted"/>
<keyword evidence="3" id="KW-1185">Reference proteome</keyword>